<proteinExistence type="predicted"/>
<name>A0ABN1T795_9ACTN</name>
<dbReference type="RefSeq" id="WP_344446686.1">
    <property type="nucleotide sequence ID" value="NZ_BAAALF010000279.1"/>
</dbReference>
<reference evidence="5 6" key="1">
    <citation type="journal article" date="2019" name="Int. J. Syst. Evol. Microbiol.">
        <title>The Global Catalogue of Microorganisms (GCM) 10K type strain sequencing project: providing services to taxonomists for standard genome sequencing and annotation.</title>
        <authorList>
            <consortium name="The Broad Institute Genomics Platform"/>
            <consortium name="The Broad Institute Genome Sequencing Center for Infectious Disease"/>
            <person name="Wu L."/>
            <person name="Ma J."/>
        </authorList>
    </citation>
    <scope>NUCLEOTIDE SEQUENCE [LARGE SCALE GENOMIC DNA]</scope>
    <source>
        <strain evidence="5 6">JCM 13004</strain>
    </source>
</reference>
<evidence type="ECO:0000313" key="5">
    <source>
        <dbReference type="EMBL" id="GAA1068911.1"/>
    </source>
</evidence>
<evidence type="ECO:0000256" key="1">
    <source>
        <dbReference type="ARBA" id="ARBA00001974"/>
    </source>
</evidence>
<dbReference type="Gene3D" id="3.40.30.120">
    <property type="match status" value="1"/>
</dbReference>
<evidence type="ECO:0000256" key="3">
    <source>
        <dbReference type="ARBA" id="ARBA00022827"/>
    </source>
</evidence>
<dbReference type="InterPro" id="IPR036188">
    <property type="entry name" value="FAD/NAD-bd_sf"/>
</dbReference>
<dbReference type="InterPro" id="IPR050641">
    <property type="entry name" value="RIFMO-like"/>
</dbReference>
<dbReference type="Gene3D" id="3.30.9.10">
    <property type="entry name" value="D-Amino Acid Oxidase, subunit A, domain 2"/>
    <property type="match status" value="1"/>
</dbReference>
<evidence type="ECO:0000256" key="2">
    <source>
        <dbReference type="ARBA" id="ARBA00022630"/>
    </source>
</evidence>
<comment type="caution">
    <text evidence="5">The sequence shown here is derived from an EMBL/GenBank/DDBJ whole genome shotgun (WGS) entry which is preliminary data.</text>
</comment>
<dbReference type="SUPFAM" id="SSF51905">
    <property type="entry name" value="FAD/NAD(P)-binding domain"/>
    <property type="match status" value="1"/>
</dbReference>
<dbReference type="PANTHER" id="PTHR43004">
    <property type="entry name" value="TRK SYSTEM POTASSIUM UPTAKE PROTEIN"/>
    <property type="match status" value="1"/>
</dbReference>
<evidence type="ECO:0000313" key="6">
    <source>
        <dbReference type="Proteomes" id="UP001500037"/>
    </source>
</evidence>
<dbReference type="Gene3D" id="3.50.50.60">
    <property type="entry name" value="FAD/NAD(P)-binding domain"/>
    <property type="match status" value="1"/>
</dbReference>
<keyword evidence="3" id="KW-0274">FAD</keyword>
<keyword evidence="2" id="KW-0285">Flavoprotein</keyword>
<evidence type="ECO:0000259" key="4">
    <source>
        <dbReference type="Pfam" id="PF01494"/>
    </source>
</evidence>
<accession>A0ABN1T795</accession>
<dbReference type="EMBL" id="BAAALF010000279">
    <property type="protein sequence ID" value="GAA1068911.1"/>
    <property type="molecule type" value="Genomic_DNA"/>
</dbReference>
<dbReference type="InterPro" id="IPR002938">
    <property type="entry name" value="FAD-bd"/>
</dbReference>
<sequence length="560" mass="59769">MTTQPQARVLIVGGSLVGLSTALFLARQGVRCLVVEQRPELSAHPRTRGVNPRSMELLRGVGLEERLRALPSARLLARNSGVRLARSLAGPELGAFREEYYREVRSDLSDLSPTDWCLCHQNELEGVLREAAEAAGAELVFGTEFVSYEQDPGVGGGVLARLRDRSAACSWQVRADYLVAADGARSAVRRGAGIDFRGTGQLGRFLAVHFRADLAEQLGERRFVMCYTFNSQVRGALIPLDNGREWRLDVILDPTSTEDPTRVYTRERCVELVRAAAGVPDLAVEILGTVPWEAAAKVAERFREGRVLLAGDAAHVMPPSGAFGSNAGVQDAHNLAWKLAAVLAGQAGESLLDSYDAERRPVCAATVRQAVLRQQDRPRSGERGERRGLPPGIVDDAALWFGWRYHSQVLAVEEQLPGGAAVSAGTAEGEEVWTSEPLGLPGTRAPHVRLRRGGQECSTLDLFGPEPVLLTGSLPGHWPAAAEAAALATALPLRVHTVRGEGELADPTGTWAKAYGVTDAGAVLVRPDGVIVWRSAGAAAGGAPGARAALESALAVMLGR</sequence>
<comment type="cofactor">
    <cofactor evidence="1">
        <name>FAD</name>
        <dbReference type="ChEBI" id="CHEBI:57692"/>
    </cofactor>
</comment>
<dbReference type="PANTHER" id="PTHR43004:SF19">
    <property type="entry name" value="BINDING MONOOXYGENASE, PUTATIVE (JCVI)-RELATED"/>
    <property type="match status" value="1"/>
</dbReference>
<protein>
    <submittedName>
        <fullName evidence="5">FAD-dependent oxidoreductase</fullName>
    </submittedName>
</protein>
<gene>
    <name evidence="5" type="ORF">GCM10009665_74370</name>
</gene>
<dbReference type="Pfam" id="PF01494">
    <property type="entry name" value="FAD_binding_3"/>
    <property type="match status" value="1"/>
</dbReference>
<feature type="domain" description="FAD-binding" evidence="4">
    <location>
        <begin position="7"/>
        <end position="370"/>
    </location>
</feature>
<dbReference type="PRINTS" id="PR00420">
    <property type="entry name" value="RNGMNOXGNASE"/>
</dbReference>
<dbReference type="Pfam" id="PF21274">
    <property type="entry name" value="Rng_hyd_C"/>
    <property type="match status" value="1"/>
</dbReference>
<organism evidence="5 6">
    <name type="scientific">Kitasatospora nipponensis</name>
    <dbReference type="NCBI Taxonomy" id="258049"/>
    <lineage>
        <taxon>Bacteria</taxon>
        <taxon>Bacillati</taxon>
        <taxon>Actinomycetota</taxon>
        <taxon>Actinomycetes</taxon>
        <taxon>Kitasatosporales</taxon>
        <taxon>Streptomycetaceae</taxon>
        <taxon>Kitasatospora</taxon>
    </lineage>
</organism>
<keyword evidence="6" id="KW-1185">Reference proteome</keyword>
<dbReference type="Proteomes" id="UP001500037">
    <property type="component" value="Unassembled WGS sequence"/>
</dbReference>